<dbReference type="Proteomes" id="UP000499080">
    <property type="component" value="Unassembled WGS sequence"/>
</dbReference>
<evidence type="ECO:0000313" key="2">
    <source>
        <dbReference type="Proteomes" id="UP000499080"/>
    </source>
</evidence>
<dbReference type="EMBL" id="BGPR01032572">
    <property type="protein sequence ID" value="GBO06155.1"/>
    <property type="molecule type" value="Genomic_DNA"/>
</dbReference>
<evidence type="ECO:0000313" key="1">
    <source>
        <dbReference type="EMBL" id="GBO06155.1"/>
    </source>
</evidence>
<dbReference type="AlphaFoldDB" id="A0A4Y2TZN8"/>
<accession>A0A4Y2TZN8</accession>
<sequence>MAGVTEAQASVMRRRRSCNVGGWVAYAYPFMCPHKKVFSRFARVSRQHSVENHNQTHVHFLYSVLSINARKVYFSTKSRVLYNSLIDFFLVSFTVYEIGPLIPKFADRWRCKLPHRVAHSLFTIPRHQLYGLSCRRLEVKWGVPDISGNPVSMRAKWQEVWDTEVNNKLHSIYSVLKKVVSIIEPMP</sequence>
<reference evidence="1 2" key="1">
    <citation type="journal article" date="2019" name="Sci. Rep.">
        <title>Orb-weaving spider Araneus ventricosus genome elucidates the spidroin gene catalogue.</title>
        <authorList>
            <person name="Kono N."/>
            <person name="Nakamura H."/>
            <person name="Ohtoshi R."/>
            <person name="Moran D.A.P."/>
            <person name="Shinohara A."/>
            <person name="Yoshida Y."/>
            <person name="Fujiwara M."/>
            <person name="Mori M."/>
            <person name="Tomita M."/>
            <person name="Arakawa K."/>
        </authorList>
    </citation>
    <scope>NUCLEOTIDE SEQUENCE [LARGE SCALE GENOMIC DNA]</scope>
</reference>
<gene>
    <name evidence="1" type="ORF">AVEN_113790_1</name>
</gene>
<name>A0A4Y2TZN8_ARAVE</name>
<protein>
    <submittedName>
        <fullName evidence="1">Uncharacterized protein</fullName>
    </submittedName>
</protein>
<proteinExistence type="predicted"/>
<comment type="caution">
    <text evidence="1">The sequence shown here is derived from an EMBL/GenBank/DDBJ whole genome shotgun (WGS) entry which is preliminary data.</text>
</comment>
<organism evidence="1 2">
    <name type="scientific">Araneus ventricosus</name>
    <name type="common">Orbweaver spider</name>
    <name type="synonym">Epeira ventricosa</name>
    <dbReference type="NCBI Taxonomy" id="182803"/>
    <lineage>
        <taxon>Eukaryota</taxon>
        <taxon>Metazoa</taxon>
        <taxon>Ecdysozoa</taxon>
        <taxon>Arthropoda</taxon>
        <taxon>Chelicerata</taxon>
        <taxon>Arachnida</taxon>
        <taxon>Araneae</taxon>
        <taxon>Araneomorphae</taxon>
        <taxon>Entelegynae</taxon>
        <taxon>Araneoidea</taxon>
        <taxon>Araneidae</taxon>
        <taxon>Araneus</taxon>
    </lineage>
</organism>
<keyword evidence="2" id="KW-1185">Reference proteome</keyword>